<dbReference type="AlphaFoldDB" id="A0A841RRG2"/>
<accession>A0A841RRG2</accession>
<name>A0A841RRG2_9BACI</name>
<dbReference type="Pfam" id="PF00300">
    <property type="entry name" value="His_Phos_1"/>
    <property type="match status" value="1"/>
</dbReference>
<keyword evidence="2" id="KW-1185">Reference proteome</keyword>
<reference evidence="1 2" key="1">
    <citation type="submission" date="2020-08" db="EMBL/GenBank/DDBJ databases">
        <title>Genomic Encyclopedia of Type Strains, Phase IV (KMG-IV): sequencing the most valuable type-strain genomes for metagenomic binning, comparative biology and taxonomic classification.</title>
        <authorList>
            <person name="Goeker M."/>
        </authorList>
    </citation>
    <scope>NUCLEOTIDE SEQUENCE [LARGE SCALE GENOMIC DNA]</scope>
    <source>
        <strain evidence="1 2">DSM 11805</strain>
    </source>
</reference>
<dbReference type="RefSeq" id="WP_184249628.1">
    <property type="nucleotide sequence ID" value="NZ_BAAACU010000015.1"/>
</dbReference>
<dbReference type="InterPro" id="IPR013078">
    <property type="entry name" value="His_Pase_superF_clade-1"/>
</dbReference>
<sequence>MNFSNEVNHIKVPIIEMPEFQERGYGDAEGLTPKERLTLFPDGVYPNQEDRLSLTKRVVEGLKEINIRFHDKKVLLVAHGAVINAILYELSDGEVGSGKTSLINACISNIEFRQQAWAIINFNQVNHLSSYGG</sequence>
<dbReference type="Proteomes" id="UP000572212">
    <property type="component" value="Unassembled WGS sequence"/>
</dbReference>
<dbReference type="EMBL" id="JACHON010000017">
    <property type="protein sequence ID" value="MBB6513805.1"/>
    <property type="molecule type" value="Genomic_DNA"/>
</dbReference>
<protein>
    <submittedName>
        <fullName evidence="1">Broad specificity phosphatase PhoE</fullName>
    </submittedName>
</protein>
<dbReference type="SUPFAM" id="SSF53254">
    <property type="entry name" value="Phosphoglycerate mutase-like"/>
    <property type="match status" value="1"/>
</dbReference>
<dbReference type="Gene3D" id="3.40.50.1240">
    <property type="entry name" value="Phosphoglycerate mutase-like"/>
    <property type="match status" value="1"/>
</dbReference>
<dbReference type="InterPro" id="IPR029033">
    <property type="entry name" value="His_PPase_superfam"/>
</dbReference>
<organism evidence="1 2">
    <name type="scientific">Gracilibacillus halotolerans</name>
    <dbReference type="NCBI Taxonomy" id="74386"/>
    <lineage>
        <taxon>Bacteria</taxon>
        <taxon>Bacillati</taxon>
        <taxon>Bacillota</taxon>
        <taxon>Bacilli</taxon>
        <taxon>Bacillales</taxon>
        <taxon>Bacillaceae</taxon>
        <taxon>Gracilibacillus</taxon>
    </lineage>
</organism>
<evidence type="ECO:0000313" key="2">
    <source>
        <dbReference type="Proteomes" id="UP000572212"/>
    </source>
</evidence>
<proteinExistence type="predicted"/>
<evidence type="ECO:0000313" key="1">
    <source>
        <dbReference type="EMBL" id="MBB6513805.1"/>
    </source>
</evidence>
<gene>
    <name evidence="1" type="ORF">GGQ92_002624</name>
</gene>
<comment type="caution">
    <text evidence="1">The sequence shown here is derived from an EMBL/GenBank/DDBJ whole genome shotgun (WGS) entry which is preliminary data.</text>
</comment>